<sequence>MQINPGDSVSSARSGSTDPASILQRFRQDLNALRMKPLRVVPNTPLKSQSDEMNFDVGIH</sequence>
<comment type="caution">
    <text evidence="2">The sequence shown here is derived from an EMBL/GenBank/DDBJ whole genome shotgun (WGS) entry which is preliminary data.</text>
</comment>
<dbReference type="EMBL" id="BSOJ01000009">
    <property type="protein sequence ID" value="GLR25799.1"/>
    <property type="molecule type" value="Genomic_DNA"/>
</dbReference>
<feature type="region of interest" description="Disordered" evidence="1">
    <location>
        <begin position="1"/>
        <end position="22"/>
    </location>
</feature>
<organism evidence="2 3">
    <name type="scientific">Limnobacter litoralis</name>
    <dbReference type="NCBI Taxonomy" id="481366"/>
    <lineage>
        <taxon>Bacteria</taxon>
        <taxon>Pseudomonadati</taxon>
        <taxon>Pseudomonadota</taxon>
        <taxon>Betaproteobacteria</taxon>
        <taxon>Burkholderiales</taxon>
        <taxon>Burkholderiaceae</taxon>
        <taxon>Limnobacter</taxon>
    </lineage>
</organism>
<evidence type="ECO:0000256" key="1">
    <source>
        <dbReference type="SAM" id="MobiDB-lite"/>
    </source>
</evidence>
<name>A0ABQ5YNU9_9BURK</name>
<accession>A0ABQ5YNU9</accession>
<keyword evidence="3" id="KW-1185">Reference proteome</keyword>
<reference evidence="3" key="1">
    <citation type="journal article" date="2019" name="Int. J. Syst. Evol. Microbiol.">
        <title>The Global Catalogue of Microorganisms (GCM) 10K type strain sequencing project: providing services to taxonomists for standard genome sequencing and annotation.</title>
        <authorList>
            <consortium name="The Broad Institute Genomics Platform"/>
            <consortium name="The Broad Institute Genome Sequencing Center for Infectious Disease"/>
            <person name="Wu L."/>
            <person name="Ma J."/>
        </authorList>
    </citation>
    <scope>NUCLEOTIDE SEQUENCE [LARGE SCALE GENOMIC DNA]</scope>
    <source>
        <strain evidence="3">NBRC 105857</strain>
    </source>
</reference>
<protein>
    <submittedName>
        <fullName evidence="2">Uncharacterized protein</fullName>
    </submittedName>
</protein>
<dbReference type="Proteomes" id="UP001156664">
    <property type="component" value="Unassembled WGS sequence"/>
</dbReference>
<evidence type="ECO:0000313" key="2">
    <source>
        <dbReference type="EMBL" id="GLR25799.1"/>
    </source>
</evidence>
<feature type="compositionally biased region" description="Polar residues" evidence="1">
    <location>
        <begin position="1"/>
        <end position="19"/>
    </location>
</feature>
<evidence type="ECO:0000313" key="3">
    <source>
        <dbReference type="Proteomes" id="UP001156664"/>
    </source>
</evidence>
<proteinExistence type="predicted"/>
<gene>
    <name evidence="2" type="ORF">GCM10007875_08870</name>
</gene>